<accession>A0A5B7FVC7</accession>
<evidence type="ECO:0000313" key="1">
    <source>
        <dbReference type="EMBL" id="MPC49496.1"/>
    </source>
</evidence>
<evidence type="ECO:0000313" key="2">
    <source>
        <dbReference type="Proteomes" id="UP000324222"/>
    </source>
</evidence>
<organism evidence="1 2">
    <name type="scientific">Portunus trituberculatus</name>
    <name type="common">Swimming crab</name>
    <name type="synonym">Neptunus trituberculatus</name>
    <dbReference type="NCBI Taxonomy" id="210409"/>
    <lineage>
        <taxon>Eukaryota</taxon>
        <taxon>Metazoa</taxon>
        <taxon>Ecdysozoa</taxon>
        <taxon>Arthropoda</taxon>
        <taxon>Crustacea</taxon>
        <taxon>Multicrustacea</taxon>
        <taxon>Malacostraca</taxon>
        <taxon>Eumalacostraca</taxon>
        <taxon>Eucarida</taxon>
        <taxon>Decapoda</taxon>
        <taxon>Pleocyemata</taxon>
        <taxon>Brachyura</taxon>
        <taxon>Eubrachyura</taxon>
        <taxon>Portunoidea</taxon>
        <taxon>Portunidae</taxon>
        <taxon>Portuninae</taxon>
        <taxon>Portunus</taxon>
    </lineage>
</organism>
<dbReference type="Proteomes" id="UP000324222">
    <property type="component" value="Unassembled WGS sequence"/>
</dbReference>
<dbReference type="EMBL" id="VSRR010008910">
    <property type="protein sequence ID" value="MPC49496.1"/>
    <property type="molecule type" value="Genomic_DNA"/>
</dbReference>
<dbReference type="AlphaFoldDB" id="A0A5B7FVC7"/>
<proteinExistence type="predicted"/>
<gene>
    <name evidence="1" type="ORF">E2C01_043298</name>
</gene>
<name>A0A5B7FVC7_PORTR</name>
<reference evidence="1 2" key="1">
    <citation type="submission" date="2019-05" db="EMBL/GenBank/DDBJ databases">
        <title>Another draft genome of Portunus trituberculatus and its Hox gene families provides insights of decapod evolution.</title>
        <authorList>
            <person name="Jeong J.-H."/>
            <person name="Song I."/>
            <person name="Kim S."/>
            <person name="Choi T."/>
            <person name="Kim D."/>
            <person name="Ryu S."/>
            <person name="Kim W."/>
        </authorList>
    </citation>
    <scope>NUCLEOTIDE SEQUENCE [LARGE SCALE GENOMIC DNA]</scope>
    <source>
        <tissue evidence="1">Muscle</tissue>
    </source>
</reference>
<keyword evidence="2" id="KW-1185">Reference proteome</keyword>
<protein>
    <submittedName>
        <fullName evidence="1">Uncharacterized protein</fullName>
    </submittedName>
</protein>
<comment type="caution">
    <text evidence="1">The sequence shown here is derived from an EMBL/GenBank/DDBJ whole genome shotgun (WGS) entry which is preliminary data.</text>
</comment>
<sequence>MCMLSKHAVNKARLAARHSAELTRKEQVESRWNAGRATHTVVHKHDPGLTQVSSSVCPTAVWLTAASLRLIVS</sequence>